<dbReference type="RefSeq" id="WP_092774616.1">
    <property type="nucleotide sequence ID" value="NZ_FOGI01000001.1"/>
</dbReference>
<evidence type="ECO:0000313" key="3">
    <source>
        <dbReference type="Proteomes" id="UP000199051"/>
    </source>
</evidence>
<dbReference type="PANTHER" id="PTHR19288:SF95">
    <property type="entry name" value="D-GLYCEROL 3-PHOSPHATE PHOSPHATASE"/>
    <property type="match status" value="1"/>
</dbReference>
<dbReference type="SUPFAM" id="SSF56784">
    <property type="entry name" value="HAD-like"/>
    <property type="match status" value="1"/>
</dbReference>
<gene>
    <name evidence="2" type="ORF">SAMN04487818_101372</name>
</gene>
<dbReference type="Gene3D" id="3.40.50.1000">
    <property type="entry name" value="HAD superfamily/HAD-like"/>
    <property type="match status" value="2"/>
</dbReference>
<dbReference type="InterPro" id="IPR041065">
    <property type="entry name" value="GNAT-like"/>
</dbReference>
<accession>A0A1H9KYX2</accession>
<dbReference type="Pfam" id="PF13242">
    <property type="entry name" value="Hydrolase_like"/>
    <property type="match status" value="1"/>
</dbReference>
<dbReference type="Pfam" id="PF18407">
    <property type="entry name" value="GNAT_like"/>
    <property type="match status" value="1"/>
</dbReference>
<feature type="domain" description="GCN5-related N-acetyltransferase-like" evidence="1">
    <location>
        <begin position="273"/>
        <end position="324"/>
    </location>
</feature>
<dbReference type="Proteomes" id="UP000199051">
    <property type="component" value="Unassembled WGS sequence"/>
</dbReference>
<proteinExistence type="predicted"/>
<evidence type="ECO:0000313" key="2">
    <source>
        <dbReference type="EMBL" id="SER04105.1"/>
    </source>
</evidence>
<dbReference type="InterPro" id="IPR036412">
    <property type="entry name" value="HAD-like_sf"/>
</dbReference>
<dbReference type="InterPro" id="IPR006357">
    <property type="entry name" value="HAD-SF_hydro_IIA"/>
</dbReference>
<evidence type="ECO:0000259" key="1">
    <source>
        <dbReference type="Pfam" id="PF18407"/>
    </source>
</evidence>
<keyword evidence="3" id="KW-1185">Reference proteome</keyword>
<dbReference type="Pfam" id="PF13344">
    <property type="entry name" value="Hydrolase_6"/>
    <property type="match status" value="1"/>
</dbReference>
<dbReference type="STRING" id="155974.SAMN04487818_101372"/>
<dbReference type="AlphaFoldDB" id="A0A1H9KYX2"/>
<name>A0A1H9KYX2_9PSEU</name>
<dbReference type="NCBIfam" id="TIGR01460">
    <property type="entry name" value="HAD-SF-IIA"/>
    <property type="match status" value="1"/>
</dbReference>
<protein>
    <submittedName>
        <fullName evidence="2">Haloacid Dehalogenase Superfamily Class (Subfamily) IIA</fullName>
    </submittedName>
</protein>
<dbReference type="GO" id="GO:0016791">
    <property type="term" value="F:phosphatase activity"/>
    <property type="evidence" value="ECO:0007669"/>
    <property type="project" value="TreeGrafter"/>
</dbReference>
<dbReference type="PANTHER" id="PTHR19288">
    <property type="entry name" value="4-NITROPHENYLPHOSPHATASE-RELATED"/>
    <property type="match status" value="1"/>
</dbReference>
<reference evidence="3" key="1">
    <citation type="submission" date="2016-10" db="EMBL/GenBank/DDBJ databases">
        <authorList>
            <person name="Varghese N."/>
            <person name="Submissions S."/>
        </authorList>
    </citation>
    <scope>NUCLEOTIDE SEQUENCE [LARGE SCALE GENOMIC DNA]</scope>
    <source>
        <strain evidence="3">DSM 44260</strain>
    </source>
</reference>
<sequence length="328" mass="33375">MADRLLDGYDALLFDLDGTVYRGGQVIDGAADAVAAARAERTTVRFVTNNASRSPGQVAEHLTGLGVPATADEVSTSAQAAAAVLARRLEQGDHVLVLGTSALAAEITAVGLVPVRTATGVKAVVQGLSPDLSWNDLAEASVAIRAGALWVACNIDRTLPTERGLLPGNGSLVAALRHATELDPEVAGKPATPLMDESVRAADARHPLVVGDRLDTDIEGAVAAGLDSLLVLTGVSTAADAIAAGPEARPTYIAADLGAITAAAADLAIGPKPGWDLRTEGDEVVVTGDGDPLDLVRALCAVSWAALAPPRITGDHPVLAELGLTRAR</sequence>
<dbReference type="InterPro" id="IPR023214">
    <property type="entry name" value="HAD_sf"/>
</dbReference>
<organism evidence="2 3">
    <name type="scientific">Actinokineospora terrae</name>
    <dbReference type="NCBI Taxonomy" id="155974"/>
    <lineage>
        <taxon>Bacteria</taxon>
        <taxon>Bacillati</taxon>
        <taxon>Actinomycetota</taxon>
        <taxon>Actinomycetes</taxon>
        <taxon>Pseudonocardiales</taxon>
        <taxon>Pseudonocardiaceae</taxon>
        <taxon>Actinokineospora</taxon>
    </lineage>
</organism>
<dbReference type="EMBL" id="FOGI01000001">
    <property type="protein sequence ID" value="SER04105.1"/>
    <property type="molecule type" value="Genomic_DNA"/>
</dbReference>
<dbReference type="GO" id="GO:0005737">
    <property type="term" value="C:cytoplasm"/>
    <property type="evidence" value="ECO:0007669"/>
    <property type="project" value="TreeGrafter"/>
</dbReference>